<proteinExistence type="predicted"/>
<sequence>MELLDDNDVETMVALYCLLGVEDFSDPGLDDVPDNIDKKRLDGANDHAPSVRNLSHGIIIRNDPGAHISVVNPDAVHVSKFPSTWTSYLIT</sequence>
<organism evidence="1 2">
    <name type="scientific">Gossypium barbadense</name>
    <name type="common">Sea Island cotton</name>
    <name type="synonym">Hibiscus barbadensis</name>
    <dbReference type="NCBI Taxonomy" id="3634"/>
    <lineage>
        <taxon>Eukaryota</taxon>
        <taxon>Viridiplantae</taxon>
        <taxon>Streptophyta</taxon>
        <taxon>Embryophyta</taxon>
        <taxon>Tracheophyta</taxon>
        <taxon>Spermatophyta</taxon>
        <taxon>Magnoliopsida</taxon>
        <taxon>eudicotyledons</taxon>
        <taxon>Gunneridae</taxon>
        <taxon>Pentapetalae</taxon>
        <taxon>rosids</taxon>
        <taxon>malvids</taxon>
        <taxon>Malvales</taxon>
        <taxon>Malvaceae</taxon>
        <taxon>Malvoideae</taxon>
        <taxon>Gossypium</taxon>
    </lineage>
</organism>
<evidence type="ECO:0000313" key="2">
    <source>
        <dbReference type="Proteomes" id="UP000239757"/>
    </source>
</evidence>
<accession>A0A2P5Y044</accession>
<evidence type="ECO:0000313" key="1">
    <source>
        <dbReference type="EMBL" id="PPS08953.1"/>
    </source>
</evidence>
<dbReference type="Proteomes" id="UP000239757">
    <property type="component" value="Unassembled WGS sequence"/>
</dbReference>
<name>A0A2P5Y044_GOSBA</name>
<protein>
    <submittedName>
        <fullName evidence="1">Uncharacterized protein</fullName>
    </submittedName>
</protein>
<reference evidence="1 2" key="1">
    <citation type="submission" date="2015-01" db="EMBL/GenBank/DDBJ databases">
        <title>Genome of allotetraploid Gossypium barbadense reveals genomic plasticity and fiber elongation in cotton evolution.</title>
        <authorList>
            <person name="Chen X."/>
            <person name="Liu X."/>
            <person name="Zhao B."/>
            <person name="Zheng H."/>
            <person name="Hu Y."/>
            <person name="Lu G."/>
            <person name="Yang C."/>
            <person name="Chen J."/>
            <person name="Shan C."/>
            <person name="Zhang L."/>
            <person name="Zhou Y."/>
            <person name="Wang L."/>
            <person name="Guo W."/>
            <person name="Bai Y."/>
            <person name="Ruan J."/>
            <person name="Shangguan X."/>
            <person name="Mao Y."/>
            <person name="Jiang J."/>
            <person name="Zhu Y."/>
            <person name="Lei J."/>
            <person name="Kang H."/>
            <person name="Chen S."/>
            <person name="He X."/>
            <person name="Wang R."/>
            <person name="Wang Y."/>
            <person name="Chen J."/>
            <person name="Wang L."/>
            <person name="Yu S."/>
            <person name="Wang B."/>
            <person name="Wei J."/>
            <person name="Song S."/>
            <person name="Lu X."/>
            <person name="Gao Z."/>
            <person name="Gu W."/>
            <person name="Deng X."/>
            <person name="Ma D."/>
            <person name="Wang S."/>
            <person name="Liang W."/>
            <person name="Fang L."/>
            <person name="Cai C."/>
            <person name="Zhu X."/>
            <person name="Zhou B."/>
            <person name="Zhang Y."/>
            <person name="Chen Z."/>
            <person name="Xu S."/>
            <person name="Zhu R."/>
            <person name="Wang S."/>
            <person name="Zhang T."/>
            <person name="Zhao G."/>
        </authorList>
    </citation>
    <scope>NUCLEOTIDE SEQUENCE [LARGE SCALE GENOMIC DNA]</scope>
    <source>
        <strain evidence="2">cv. Xinhai21</strain>
        <tissue evidence="1">Leaf</tissue>
    </source>
</reference>
<dbReference type="AlphaFoldDB" id="A0A2P5Y044"/>
<dbReference type="EMBL" id="KZ663926">
    <property type="protein sequence ID" value="PPS08953.1"/>
    <property type="molecule type" value="Genomic_DNA"/>
</dbReference>
<gene>
    <name evidence="1" type="ORF">GOBAR_AA11698</name>
</gene>